<organism evidence="2 3">
    <name type="scientific">Halorubrum alkaliphilum</name>
    <dbReference type="NCBI Taxonomy" id="261290"/>
    <lineage>
        <taxon>Archaea</taxon>
        <taxon>Methanobacteriati</taxon>
        <taxon>Methanobacteriota</taxon>
        <taxon>Stenosarchaea group</taxon>
        <taxon>Halobacteria</taxon>
        <taxon>Halobacteriales</taxon>
        <taxon>Haloferacaceae</taxon>
        <taxon>Halorubrum</taxon>
    </lineage>
</organism>
<dbReference type="Pfam" id="PF24382">
    <property type="entry name" value="DUF7538"/>
    <property type="match status" value="1"/>
</dbReference>
<name>A0A8T4GJM4_9EURY</name>
<dbReference type="Proteomes" id="UP000823588">
    <property type="component" value="Unassembled WGS sequence"/>
</dbReference>
<evidence type="ECO:0000256" key="1">
    <source>
        <dbReference type="SAM" id="MobiDB-lite"/>
    </source>
</evidence>
<evidence type="ECO:0000313" key="2">
    <source>
        <dbReference type="EMBL" id="MBP1923601.1"/>
    </source>
</evidence>
<dbReference type="EMBL" id="JAGGKQ010000025">
    <property type="protein sequence ID" value="MBP1923601.1"/>
    <property type="molecule type" value="Genomic_DNA"/>
</dbReference>
<gene>
    <name evidence="2" type="ORF">J2751_002646</name>
</gene>
<dbReference type="AlphaFoldDB" id="A0A8T4GJM4"/>
<dbReference type="InterPro" id="IPR055960">
    <property type="entry name" value="DUF7538"/>
</dbReference>
<sequence length="114" mass="12449">MYDSIAALVRQEGWRAEGDAARVHYEGGDDRFAVEYYAEVDAVLYWTVPNGLGASDATDSPDTTSTTDAPNSTDARAETAHPVPRASVPDPLRKRIRRDLSAANVDPSVEKRDI</sequence>
<proteinExistence type="predicted"/>
<dbReference type="OrthoDB" id="311060at2157"/>
<protein>
    <submittedName>
        <fullName evidence="2">Uncharacterized protein</fullName>
    </submittedName>
</protein>
<reference evidence="2" key="1">
    <citation type="submission" date="2021-03" db="EMBL/GenBank/DDBJ databases">
        <title>Genomic Encyclopedia of Type Strains, Phase IV (KMG-IV): sequencing the most valuable type-strain genomes for metagenomic binning, comparative biology and taxonomic classification.</title>
        <authorList>
            <person name="Goeker M."/>
        </authorList>
    </citation>
    <scope>NUCLEOTIDE SEQUENCE</scope>
    <source>
        <strain evidence="2">DSM 23564</strain>
    </source>
</reference>
<comment type="caution">
    <text evidence="2">The sequence shown here is derived from an EMBL/GenBank/DDBJ whole genome shotgun (WGS) entry which is preliminary data.</text>
</comment>
<accession>A0A8T4GJM4</accession>
<feature type="compositionally biased region" description="Low complexity" evidence="1">
    <location>
        <begin position="54"/>
        <end position="74"/>
    </location>
</feature>
<feature type="region of interest" description="Disordered" evidence="1">
    <location>
        <begin position="51"/>
        <end position="114"/>
    </location>
</feature>
<evidence type="ECO:0000313" key="3">
    <source>
        <dbReference type="Proteomes" id="UP000823588"/>
    </source>
</evidence>
<keyword evidence="3" id="KW-1185">Reference proteome</keyword>
<dbReference type="RefSeq" id="WP_209486587.1">
    <property type="nucleotide sequence ID" value="NZ_JAGGKQ010000025.1"/>
</dbReference>